<gene>
    <name evidence="1" type="ORF">NA56DRAFT_85041</name>
</gene>
<dbReference type="AlphaFoldDB" id="A0A2J6Q9W8"/>
<keyword evidence="2" id="KW-1185">Reference proteome</keyword>
<organism evidence="1 2">
    <name type="scientific">Hyaloscypha hepaticicola</name>
    <dbReference type="NCBI Taxonomy" id="2082293"/>
    <lineage>
        <taxon>Eukaryota</taxon>
        <taxon>Fungi</taxon>
        <taxon>Dikarya</taxon>
        <taxon>Ascomycota</taxon>
        <taxon>Pezizomycotina</taxon>
        <taxon>Leotiomycetes</taxon>
        <taxon>Helotiales</taxon>
        <taxon>Hyaloscyphaceae</taxon>
        <taxon>Hyaloscypha</taxon>
    </lineage>
</organism>
<protein>
    <submittedName>
        <fullName evidence="1">Uncharacterized protein</fullName>
    </submittedName>
</protein>
<sequence>MDPLETLLLPSYSTTLLLPSFRWPAQSWPLTSLLPKPGWVHSACRAWPLKCWPYVASHTSAASPLSPNFQFFFTALSLPGPSLVRTVRAPSAERQKDQRAPTTVLYVVNPYYSVPTAQCPRLHPFSPTAGRRYVDSSSASASACSLLPRC</sequence>
<evidence type="ECO:0000313" key="2">
    <source>
        <dbReference type="Proteomes" id="UP000235672"/>
    </source>
</evidence>
<accession>A0A2J6Q9W8</accession>
<reference evidence="1 2" key="1">
    <citation type="submission" date="2016-05" db="EMBL/GenBank/DDBJ databases">
        <title>A degradative enzymes factory behind the ericoid mycorrhizal symbiosis.</title>
        <authorList>
            <consortium name="DOE Joint Genome Institute"/>
            <person name="Martino E."/>
            <person name="Morin E."/>
            <person name="Grelet G."/>
            <person name="Kuo A."/>
            <person name="Kohler A."/>
            <person name="Daghino S."/>
            <person name="Barry K."/>
            <person name="Choi C."/>
            <person name="Cichocki N."/>
            <person name="Clum A."/>
            <person name="Copeland A."/>
            <person name="Hainaut M."/>
            <person name="Haridas S."/>
            <person name="Labutti K."/>
            <person name="Lindquist E."/>
            <person name="Lipzen A."/>
            <person name="Khouja H.-R."/>
            <person name="Murat C."/>
            <person name="Ohm R."/>
            <person name="Olson A."/>
            <person name="Spatafora J."/>
            <person name="Veneault-Fourrey C."/>
            <person name="Henrissat B."/>
            <person name="Grigoriev I."/>
            <person name="Martin F."/>
            <person name="Perotto S."/>
        </authorList>
    </citation>
    <scope>NUCLEOTIDE SEQUENCE [LARGE SCALE GENOMIC DNA]</scope>
    <source>
        <strain evidence="1 2">UAMH 7357</strain>
    </source>
</reference>
<dbReference type="EMBL" id="KZ613476">
    <property type="protein sequence ID" value="PMD23034.1"/>
    <property type="molecule type" value="Genomic_DNA"/>
</dbReference>
<evidence type="ECO:0000313" key="1">
    <source>
        <dbReference type="EMBL" id="PMD23034.1"/>
    </source>
</evidence>
<name>A0A2J6Q9W8_9HELO</name>
<dbReference type="Proteomes" id="UP000235672">
    <property type="component" value="Unassembled WGS sequence"/>
</dbReference>
<proteinExistence type="predicted"/>